<dbReference type="InterPro" id="IPR001227">
    <property type="entry name" value="Ac_transferase_dom_sf"/>
</dbReference>
<evidence type="ECO:0000313" key="7">
    <source>
        <dbReference type="EMBL" id="NIH56613.1"/>
    </source>
</evidence>
<accession>A0ABX0SDY0</accession>
<evidence type="ECO:0000259" key="6">
    <source>
        <dbReference type="SMART" id="SM00827"/>
    </source>
</evidence>
<reference evidence="7 8" key="1">
    <citation type="submission" date="2020-02" db="EMBL/GenBank/DDBJ databases">
        <title>Sequencing the genomes of 1000 actinobacteria strains.</title>
        <authorList>
            <person name="Klenk H.-P."/>
        </authorList>
    </citation>
    <scope>NUCLEOTIDE SEQUENCE [LARGE SCALE GENOMIC DNA]</scope>
    <source>
        <strain evidence="7 8">DSM 19609</strain>
    </source>
</reference>
<dbReference type="Gene3D" id="3.20.20.70">
    <property type="entry name" value="Aldolase class I"/>
    <property type="match status" value="1"/>
</dbReference>
<evidence type="ECO:0000256" key="4">
    <source>
        <dbReference type="ARBA" id="ARBA00048462"/>
    </source>
</evidence>
<dbReference type="Pfam" id="PF03060">
    <property type="entry name" value="NMO"/>
    <property type="match status" value="1"/>
</dbReference>
<dbReference type="SMART" id="SM00827">
    <property type="entry name" value="PKS_AT"/>
    <property type="match status" value="1"/>
</dbReference>
<dbReference type="SUPFAM" id="SSF55048">
    <property type="entry name" value="Probable ACP-binding domain of malonyl-CoA ACP transacylase"/>
    <property type="match status" value="1"/>
</dbReference>
<keyword evidence="8" id="KW-1185">Reference proteome</keyword>
<keyword evidence="2" id="KW-0808">Transferase</keyword>
<dbReference type="InterPro" id="IPR014179">
    <property type="entry name" value="PfaD-like_TIM-barrel"/>
</dbReference>
<dbReference type="Gene3D" id="3.40.366.10">
    <property type="entry name" value="Malonyl-Coenzyme A Acyl Carrier Protein, domain 2"/>
    <property type="match status" value="1"/>
</dbReference>
<dbReference type="EMBL" id="JAAMOZ010000001">
    <property type="protein sequence ID" value="NIH56613.1"/>
    <property type="molecule type" value="Genomic_DNA"/>
</dbReference>
<dbReference type="SUPFAM" id="SSF52151">
    <property type="entry name" value="FabD/lysophospholipase-like"/>
    <property type="match status" value="1"/>
</dbReference>
<protein>
    <recommendedName>
        <fullName evidence="1">[acyl-carrier-protein] S-malonyltransferase</fullName>
        <ecNumber evidence="1">2.3.1.39</ecNumber>
    </recommendedName>
</protein>
<dbReference type="InterPro" id="IPR014043">
    <property type="entry name" value="Acyl_transferase_dom"/>
</dbReference>
<gene>
    <name evidence="7" type="ORF">FB473_001258</name>
</gene>
<evidence type="ECO:0000256" key="3">
    <source>
        <dbReference type="ARBA" id="ARBA00023315"/>
    </source>
</evidence>
<keyword evidence="3" id="KW-0012">Acyltransferase</keyword>
<comment type="caution">
    <text evidence="7">The sequence shown here is derived from an EMBL/GenBank/DDBJ whole genome shotgun (WGS) entry which is preliminary data.</text>
</comment>
<proteinExistence type="predicted"/>
<dbReference type="SUPFAM" id="SSF51412">
    <property type="entry name" value="Inosine monophosphate dehydrogenase (IMPDH)"/>
    <property type="match status" value="1"/>
</dbReference>
<dbReference type="InterPro" id="IPR016035">
    <property type="entry name" value="Acyl_Trfase/lysoPLipase"/>
</dbReference>
<dbReference type="Gene3D" id="3.30.70.250">
    <property type="entry name" value="Malonyl-CoA ACP transacylase, ACP-binding"/>
    <property type="match status" value="1"/>
</dbReference>
<dbReference type="InterPro" id="IPR049489">
    <property type="entry name" value="FabD-like_helical_ins"/>
</dbReference>
<dbReference type="PANTHER" id="PTHR42681">
    <property type="entry name" value="MALONYL-COA-ACYL CARRIER PROTEIN TRANSACYLASE, MITOCHONDRIAL"/>
    <property type="match status" value="1"/>
</dbReference>
<dbReference type="InterPro" id="IPR050858">
    <property type="entry name" value="Mal-CoA-ACP_Trans/PKS_FabD"/>
</dbReference>
<comment type="catalytic activity">
    <reaction evidence="4">
        <text>holo-[ACP] + malonyl-CoA = malonyl-[ACP] + CoA</text>
        <dbReference type="Rhea" id="RHEA:41792"/>
        <dbReference type="Rhea" id="RHEA-COMP:9623"/>
        <dbReference type="Rhea" id="RHEA-COMP:9685"/>
        <dbReference type="ChEBI" id="CHEBI:57287"/>
        <dbReference type="ChEBI" id="CHEBI:57384"/>
        <dbReference type="ChEBI" id="CHEBI:64479"/>
        <dbReference type="ChEBI" id="CHEBI:78449"/>
        <dbReference type="EC" id="2.3.1.39"/>
    </reaction>
</comment>
<feature type="region of interest" description="Disordered" evidence="5">
    <location>
        <begin position="716"/>
        <end position="742"/>
    </location>
</feature>
<dbReference type="PANTHER" id="PTHR42681:SF1">
    <property type="entry name" value="MALONYL-COA-ACYL CARRIER PROTEIN TRANSACYLASE, MITOCHONDRIAL"/>
    <property type="match status" value="1"/>
</dbReference>
<dbReference type="Pfam" id="PF21607">
    <property type="entry name" value="FabD_helical_ins"/>
    <property type="match status" value="1"/>
</dbReference>
<dbReference type="EC" id="2.3.1.39" evidence="1"/>
<organism evidence="7 8">
    <name type="scientific">Brooklawnia cerclae</name>
    <dbReference type="NCBI Taxonomy" id="349934"/>
    <lineage>
        <taxon>Bacteria</taxon>
        <taxon>Bacillati</taxon>
        <taxon>Actinomycetota</taxon>
        <taxon>Actinomycetes</taxon>
        <taxon>Propionibacteriales</taxon>
        <taxon>Propionibacteriaceae</taxon>
        <taxon>Brooklawnia</taxon>
    </lineage>
</organism>
<dbReference type="NCBIfam" id="TIGR02814">
    <property type="entry name" value="pfaD_fam"/>
    <property type="match status" value="1"/>
</dbReference>
<sequence>MNNTAYTQPALFVVNHLMYLDHLEQTGREPDFLAGHSLGEYNAVVAAGALDFEAALCLVKRRGELMAEVTDGGMLAVLGIAHEDVEARLTEFGLTGIDVANQNGPLQTILSGKKTDLAVAERRFADVANCRCIPLNVSGPFHSRYMSHARSDFDADLARAHFGPMRTEVVSNYTARSYGSRRPAELLSEQITNAVRWVDSIRYLMARGVDSFVQVGPGNVIDGLTRKIVAQCEPLPAIELESADEVTAEDSGDSSFPVSTGRARGRTVENLGSNAFKASFGLALPYVAGGMYKAISSAEMVVAMARAGMLGVYGAGGVDLDEVRTAIRAITNELTEGQSFAVNYISSPSAPDKEEAFIDLLLAEDVRLVEASAFMSATAPLVRYRASGLSRDSQGAIERRNRVMAKLSHPDVAQVFAQPPQERLVRQLVDSGAITAEQGELALLVPLADAITVEGNSGGHTDGGILEVLYPSIRRQVRELERERFGTESIFVGAAGGIGAPEAVAVAFLLGADYIVTGSINQCTVEAGTSDSVKDLLACVDIHDTRLSATGDMFELGSKIQVVRKGLFFPARANKLYELYRQYESLEAIPSGVRKQLESKYFKRPIDAVYDDVTRHLSPAALKRCNENQQAKMVAVFKWYFMMSTFAALSGDPDWRLDYQIQCGPSLGAFNRWVRGTELEDWRGRHVDAIAVTLLDAACDYLTSFYGEAGATAPGLDADSRPIQTGHSRPRAERPILTGENA</sequence>
<dbReference type="Proteomes" id="UP000749311">
    <property type="component" value="Unassembled WGS sequence"/>
</dbReference>
<dbReference type="InterPro" id="IPR013785">
    <property type="entry name" value="Aldolase_TIM"/>
</dbReference>
<name>A0ABX0SDY0_9ACTN</name>
<evidence type="ECO:0000256" key="5">
    <source>
        <dbReference type="SAM" id="MobiDB-lite"/>
    </source>
</evidence>
<dbReference type="Pfam" id="PF00698">
    <property type="entry name" value="Acyl_transf_1"/>
    <property type="match status" value="1"/>
</dbReference>
<feature type="domain" description="Malonyl-CoA:ACP transacylase (MAT)" evidence="6">
    <location>
        <begin position="1"/>
        <end position="265"/>
    </location>
</feature>
<evidence type="ECO:0000256" key="2">
    <source>
        <dbReference type="ARBA" id="ARBA00022679"/>
    </source>
</evidence>
<evidence type="ECO:0000313" key="8">
    <source>
        <dbReference type="Proteomes" id="UP000749311"/>
    </source>
</evidence>
<dbReference type="InterPro" id="IPR016036">
    <property type="entry name" value="Malonyl_transacylase_ACP-bd"/>
</dbReference>
<evidence type="ECO:0000256" key="1">
    <source>
        <dbReference type="ARBA" id="ARBA00013258"/>
    </source>
</evidence>